<dbReference type="InterPro" id="IPR000337">
    <property type="entry name" value="GPCR_3"/>
</dbReference>
<dbReference type="OrthoDB" id="425344at2759"/>
<dbReference type="GeneID" id="20251835"/>
<dbReference type="Gene3D" id="3.40.50.2300">
    <property type="match status" value="2"/>
</dbReference>
<reference evidence="8 9" key="1">
    <citation type="journal article" date="2013" name="Nature">
        <title>Insights into bilaterian evolution from three spiralian genomes.</title>
        <authorList>
            <person name="Simakov O."/>
            <person name="Marletaz F."/>
            <person name="Cho S.J."/>
            <person name="Edsinger-Gonzales E."/>
            <person name="Havlak P."/>
            <person name="Hellsten U."/>
            <person name="Kuo D.H."/>
            <person name="Larsson T."/>
            <person name="Lv J."/>
            <person name="Arendt D."/>
            <person name="Savage R."/>
            <person name="Osoegawa K."/>
            <person name="de Jong P."/>
            <person name="Grimwood J."/>
            <person name="Chapman J.A."/>
            <person name="Shapiro H."/>
            <person name="Aerts A."/>
            <person name="Otillar R.P."/>
            <person name="Terry A.Y."/>
            <person name="Boore J.L."/>
            <person name="Grigoriev I.V."/>
            <person name="Lindberg D.R."/>
            <person name="Seaver E.C."/>
            <person name="Weisblat D.A."/>
            <person name="Putnam N.H."/>
            <person name="Rokhsar D.S."/>
        </authorList>
    </citation>
    <scope>NUCLEOTIDE SEQUENCE [LARGE SCALE GENOMIC DNA]</scope>
</reference>
<keyword evidence="6" id="KW-0325">Glycoprotein</keyword>
<dbReference type="CTD" id="20251835"/>
<gene>
    <name evidence="8" type="ORF">LOTGIDRAFT_67722</name>
</gene>
<dbReference type="EMBL" id="KB199981">
    <property type="protein sequence ID" value="ESP03552.1"/>
    <property type="molecule type" value="Genomic_DNA"/>
</dbReference>
<feature type="non-terminal residue" evidence="8">
    <location>
        <position position="1"/>
    </location>
</feature>
<evidence type="ECO:0000313" key="9">
    <source>
        <dbReference type="Proteomes" id="UP000030746"/>
    </source>
</evidence>
<dbReference type="Proteomes" id="UP000030746">
    <property type="component" value="Unassembled WGS sequence"/>
</dbReference>
<dbReference type="GO" id="GO:0004930">
    <property type="term" value="F:G protein-coupled receptor activity"/>
    <property type="evidence" value="ECO:0007669"/>
    <property type="project" value="InterPro"/>
</dbReference>
<dbReference type="PRINTS" id="PR00248">
    <property type="entry name" value="GPCRMGR"/>
</dbReference>
<dbReference type="STRING" id="225164.V4BBW8"/>
<dbReference type="InterPro" id="IPR028082">
    <property type="entry name" value="Peripla_BP_I"/>
</dbReference>
<dbReference type="HOGENOM" id="CLU_084301_0_0_1"/>
<keyword evidence="4" id="KW-0472">Membrane</keyword>
<keyword evidence="3" id="KW-1133">Transmembrane helix</keyword>
<comment type="subcellular location">
    <subcellularLocation>
        <location evidence="1">Membrane</location>
        <topology evidence="1">Multi-pass membrane protein</topology>
    </subcellularLocation>
</comment>
<dbReference type="InterPro" id="IPR001828">
    <property type="entry name" value="ANF_lig-bd_rcpt"/>
</dbReference>
<evidence type="ECO:0000256" key="4">
    <source>
        <dbReference type="ARBA" id="ARBA00023136"/>
    </source>
</evidence>
<feature type="domain" description="Receptor ligand binding region" evidence="7">
    <location>
        <begin position="2"/>
        <end position="189"/>
    </location>
</feature>
<dbReference type="KEGG" id="lgi:LOTGIDRAFT_67722"/>
<accession>V4BBW8</accession>
<feature type="non-terminal residue" evidence="8">
    <location>
        <position position="204"/>
    </location>
</feature>
<dbReference type="OMA" id="YQHEDIA"/>
<dbReference type="PANTHER" id="PTHR24060">
    <property type="entry name" value="METABOTROPIC GLUTAMATE RECEPTOR"/>
    <property type="match status" value="1"/>
</dbReference>
<evidence type="ECO:0000313" key="8">
    <source>
        <dbReference type="EMBL" id="ESP03552.1"/>
    </source>
</evidence>
<organism evidence="8 9">
    <name type="scientific">Lottia gigantea</name>
    <name type="common">Giant owl limpet</name>
    <dbReference type="NCBI Taxonomy" id="225164"/>
    <lineage>
        <taxon>Eukaryota</taxon>
        <taxon>Metazoa</taxon>
        <taxon>Spiralia</taxon>
        <taxon>Lophotrochozoa</taxon>
        <taxon>Mollusca</taxon>
        <taxon>Gastropoda</taxon>
        <taxon>Patellogastropoda</taxon>
        <taxon>Lottioidea</taxon>
        <taxon>Lottiidae</taxon>
        <taxon>Lottia</taxon>
    </lineage>
</organism>
<evidence type="ECO:0000256" key="5">
    <source>
        <dbReference type="ARBA" id="ARBA00023170"/>
    </source>
</evidence>
<dbReference type="GO" id="GO:0016020">
    <property type="term" value="C:membrane"/>
    <property type="evidence" value="ECO:0007669"/>
    <property type="project" value="UniProtKB-SubCell"/>
</dbReference>
<keyword evidence="5" id="KW-0675">Receptor</keyword>
<sequence length="204" mass="23159">LNIPVVSYAASTPDLDDRTNFPYFIRTVPSDKDQAEAMLAVIQAMGWEYVDILFVANNYGTKGKDQFVRVAEENGVCVGEPMPISETNADEPALYKTVLELKNRQAKIVVFFGIDTRYSDVVKILNSGQDYGDFIFLASEEWGTKQQLLLDGGKAARGTLTLDLASPQVETQEFRTYMLSRNLENTQYNPWFSEFWQHLFKCNI</sequence>
<dbReference type="Pfam" id="PF01094">
    <property type="entry name" value="ANF_receptor"/>
    <property type="match status" value="1"/>
</dbReference>
<evidence type="ECO:0000259" key="7">
    <source>
        <dbReference type="Pfam" id="PF01094"/>
    </source>
</evidence>
<evidence type="ECO:0000256" key="3">
    <source>
        <dbReference type="ARBA" id="ARBA00022989"/>
    </source>
</evidence>
<dbReference type="AlphaFoldDB" id="V4BBW8"/>
<name>V4BBW8_LOTGI</name>
<evidence type="ECO:0000256" key="6">
    <source>
        <dbReference type="ARBA" id="ARBA00023180"/>
    </source>
</evidence>
<keyword evidence="9" id="KW-1185">Reference proteome</keyword>
<dbReference type="SUPFAM" id="SSF53822">
    <property type="entry name" value="Periplasmic binding protein-like I"/>
    <property type="match status" value="1"/>
</dbReference>
<keyword evidence="2" id="KW-0812">Transmembrane</keyword>
<dbReference type="RefSeq" id="XP_009045782.1">
    <property type="nucleotide sequence ID" value="XM_009047534.1"/>
</dbReference>
<protein>
    <recommendedName>
        <fullName evidence="7">Receptor ligand binding region domain-containing protein</fullName>
    </recommendedName>
</protein>
<proteinExistence type="predicted"/>
<evidence type="ECO:0000256" key="2">
    <source>
        <dbReference type="ARBA" id="ARBA00022692"/>
    </source>
</evidence>
<dbReference type="InterPro" id="IPR050726">
    <property type="entry name" value="mGluR"/>
</dbReference>
<evidence type="ECO:0000256" key="1">
    <source>
        <dbReference type="ARBA" id="ARBA00004141"/>
    </source>
</evidence>